<gene>
    <name evidence="4" type="ORF">DCC39_04295</name>
</gene>
<name>A0A2U1K639_9BACI</name>
<dbReference type="AlphaFoldDB" id="A0A2U1K639"/>
<dbReference type="GO" id="GO:0005886">
    <property type="term" value="C:plasma membrane"/>
    <property type="evidence" value="ECO:0007669"/>
    <property type="project" value="TreeGrafter"/>
</dbReference>
<evidence type="ECO:0000256" key="2">
    <source>
        <dbReference type="SAM" id="Phobius"/>
    </source>
</evidence>
<proteinExistence type="inferred from homology"/>
<dbReference type="PANTHER" id="PTHR42709">
    <property type="entry name" value="ALKALINE PHOSPHATASE LIKE PROTEIN"/>
    <property type="match status" value="1"/>
</dbReference>
<keyword evidence="2" id="KW-0812">Transmembrane</keyword>
<dbReference type="InterPro" id="IPR051311">
    <property type="entry name" value="DedA_domain"/>
</dbReference>
<evidence type="ECO:0000256" key="1">
    <source>
        <dbReference type="ARBA" id="ARBA00010792"/>
    </source>
</evidence>
<evidence type="ECO:0000313" key="5">
    <source>
        <dbReference type="Proteomes" id="UP000245998"/>
    </source>
</evidence>
<dbReference type="EMBL" id="QCZG01000006">
    <property type="protein sequence ID" value="PWA12664.1"/>
    <property type="molecule type" value="Genomic_DNA"/>
</dbReference>
<dbReference type="PANTHER" id="PTHR42709:SF9">
    <property type="entry name" value="ALKALINE PHOSPHATASE LIKE PROTEIN"/>
    <property type="match status" value="1"/>
</dbReference>
<comment type="caution">
    <text evidence="4">The sequence shown here is derived from an EMBL/GenBank/DDBJ whole genome shotgun (WGS) entry which is preliminary data.</text>
</comment>
<dbReference type="RefSeq" id="WP_116553655.1">
    <property type="nucleotide sequence ID" value="NZ_QCZG01000006.1"/>
</dbReference>
<evidence type="ECO:0000259" key="3">
    <source>
        <dbReference type="Pfam" id="PF09335"/>
    </source>
</evidence>
<dbReference type="InterPro" id="IPR032816">
    <property type="entry name" value="VTT_dom"/>
</dbReference>
<keyword evidence="2" id="KW-1133">Transmembrane helix</keyword>
<keyword evidence="5" id="KW-1185">Reference proteome</keyword>
<feature type="domain" description="VTT" evidence="3">
    <location>
        <begin position="31"/>
        <end position="157"/>
    </location>
</feature>
<feature type="transmembrane region" description="Helical" evidence="2">
    <location>
        <begin position="105"/>
        <end position="127"/>
    </location>
</feature>
<feature type="transmembrane region" description="Helical" evidence="2">
    <location>
        <begin position="139"/>
        <end position="160"/>
    </location>
</feature>
<sequence length="201" mass="23265">MGTWHLLIGHYGYITAFIILSFGVIGIWFPVPDEIILTYLGYVTSLGEMSFFLLLASAFFGSLCGISISYLLGIKLGEPFLNKYGPKLFIKEKTIRKTNQLFHKYGSLMLIISFFIPGVRHVAAYLAGITRFSFKRFALFAYIGSFVWVIIFLGIGYHLGENWEHIFLYIQKYMWSLILFLLVLTIILIFYKCYSKKRRTI</sequence>
<feature type="transmembrane region" description="Helical" evidence="2">
    <location>
        <begin position="51"/>
        <end position="72"/>
    </location>
</feature>
<feature type="transmembrane region" description="Helical" evidence="2">
    <location>
        <begin position="172"/>
        <end position="191"/>
    </location>
</feature>
<feature type="transmembrane region" description="Helical" evidence="2">
    <location>
        <begin position="12"/>
        <end position="31"/>
    </location>
</feature>
<dbReference type="OrthoDB" id="9782291at2"/>
<organism evidence="4 5">
    <name type="scientific">Pueribacillus theae</name>
    <dbReference type="NCBI Taxonomy" id="2171751"/>
    <lineage>
        <taxon>Bacteria</taxon>
        <taxon>Bacillati</taxon>
        <taxon>Bacillota</taxon>
        <taxon>Bacilli</taxon>
        <taxon>Bacillales</taxon>
        <taxon>Bacillaceae</taxon>
        <taxon>Pueribacillus</taxon>
    </lineage>
</organism>
<keyword evidence="2" id="KW-0472">Membrane</keyword>
<accession>A0A2U1K639</accession>
<comment type="similarity">
    <text evidence="1">Belongs to the DedA family.</text>
</comment>
<evidence type="ECO:0000313" key="4">
    <source>
        <dbReference type="EMBL" id="PWA12664.1"/>
    </source>
</evidence>
<protein>
    <submittedName>
        <fullName evidence="4">Alkaline phosphatase</fullName>
    </submittedName>
</protein>
<reference evidence="4 5" key="1">
    <citation type="submission" date="2018-04" db="EMBL/GenBank/DDBJ databases">
        <title>Camelliibacillus theae gen. nov., sp. nov., isolated from Pu'er tea.</title>
        <authorList>
            <person name="Niu L."/>
        </authorList>
    </citation>
    <scope>NUCLEOTIDE SEQUENCE [LARGE SCALE GENOMIC DNA]</scope>
    <source>
        <strain evidence="4 5">T8</strain>
    </source>
</reference>
<dbReference type="Proteomes" id="UP000245998">
    <property type="component" value="Unassembled WGS sequence"/>
</dbReference>
<dbReference type="Pfam" id="PF09335">
    <property type="entry name" value="VTT_dom"/>
    <property type="match status" value="1"/>
</dbReference>